<dbReference type="eggNOG" id="COG0741">
    <property type="taxonomic scope" value="Bacteria"/>
</dbReference>
<dbReference type="STRING" id="1111454.HMPREF1250_0260"/>
<comment type="caution">
    <text evidence="2">The sequence shown here is derived from an EMBL/GenBank/DDBJ whole genome shotgun (WGS) entry which is preliminary data.</text>
</comment>
<dbReference type="RefSeq" id="WP_023052708.1">
    <property type="nucleotide sequence ID" value="NZ_AWXA01000005.1"/>
</dbReference>
<name>U7USS0_9FIRM</name>
<dbReference type="eggNOG" id="COG4805">
    <property type="taxonomic scope" value="Bacteria"/>
</dbReference>
<dbReference type="SUPFAM" id="SSF53955">
    <property type="entry name" value="Lysozyme-like"/>
    <property type="match status" value="1"/>
</dbReference>
<organism evidence="2 3">
    <name type="scientific">Megasphaera vaginalis</name>
    <name type="common">ex Srinivasan et al. 2021</name>
    <dbReference type="NCBI Taxonomy" id="1111454"/>
    <lineage>
        <taxon>Bacteria</taxon>
        <taxon>Bacillati</taxon>
        <taxon>Bacillota</taxon>
        <taxon>Negativicutes</taxon>
        <taxon>Veillonellales</taxon>
        <taxon>Veillonellaceae</taxon>
        <taxon>Megasphaera</taxon>
    </lineage>
</organism>
<feature type="coiled-coil region" evidence="1">
    <location>
        <begin position="1050"/>
        <end position="1107"/>
    </location>
</feature>
<dbReference type="eggNOG" id="COG5281">
    <property type="taxonomic scope" value="Bacteria"/>
</dbReference>
<sequence>MATIADLLIKIGADGSGLSSELNKSKQEINSAFNTTPLNEFSNRLTGVSHDVEGLMGTFARFAGVAAAGFGLNAVIGAAVDAGESVYQLQQRFQLSAEEAVKLSSVMKMTGGDADTAAKAMMRLDKGLLTHSEDGKRAEEVFKALGISMTDAGGKLKPITGQLEELAKGYKKANDAGQGQEFIMATLGARGLGLSKTLLNYAEASERAAKVQGVGLDPKQMHEAHMQMQELSLQMGKLGTVAGSALAPVALELLPQITSGLAGTARWVKENKELVTSTLGTLAKLVAAYEAVKIAKAGMTVVGTAVSAVRNAAQDKAAESEQAALTKVQERRINKSIADSERMYSAMRREAIKTAEQQDLSAAETQQFLAKKFTEIGIQAAESAERIRLSMTEAFAQINLAAEESAGVVNTALADNGIVARDAAVAKIEANETVITSNRAVAESEIATGVAAEEAAATKMTAAESEVAANARVAESNEAVAVAAAEAGAAEVRASESAVIAAEENTVALGKVATAHTTTGVQAVAAGTKSIGVLGKVGGAAKVAGKALFALAGGWIGVGAAALYVAYCAVQYFHAKYEEGKANTWESGGVRYTAHDGKIWREGQSDNSNVAADPTGLGSVAAGGINETALDPDSDEYAQQYGNWYNAGGGKAWEEAEKQRKAAEEAAQKANSNLDLDLSRGKGSYSEDDLRRTILGYMDANQGRNYKGFECTIYVKTGLQGAGVDTSGMDNELYAGAETQDRDANAANSSWIQEAKRRGAWHPTDEYGNGYNAKPGDVAIVENGNHTITIGQGGYYSASGTGRQSSFYGQDYRASYGGNVVGIIDSAALAGMGGLTPKTQDLDWGSNQNWAAIKRAAEEFHKDPYLALAMSAVETGGGDINAVNMADGGGLFQILDGGQDAVTANGQRGSVAELFPGWETDPLQNARAGMAVLSRKKDLTGTDETWANVEAYNGGGDPDYVEKVKKAYYGMHKDSGMTAQMTRLLEGRKELRQLEQELQSTLSKSDATQYEQDTAKLEQFYQSREAKLKEIKSKGVDTKDAEKLLDRYNTSEINRIAAELQSRQEKLKEETEKINDELSGSFTGMVEDEYRATVESLRKQREVKQREVAADKYDKAAMKQVDDWYNASVLAALKKRTDAMREAHEKEIQYSITNGDGKGLQKLLNSQAQKDVMEWQAKQKACQSYYEIWQKANQTTTDMIAEGSTSIASDMAEAFESMISGSQGAGKAFENLGKSIMSTIAKTVAQVTANKIAMMLFGGALGGSGGGGLGGFFSGGGSSFMSNIVGGYSGGYASGFSYGGGFGGLSIPHFANGGLVTAPTVGIMGEVGYHEAVMPLNDNVYSRIGQGIARNTAGGVGVMGAGTPVVNIINNSNNNVRVQSSNYDDQLKKWVLNIVVDATETNEGGMAQAVRNAAKG</sequence>
<feature type="coiled-coil region" evidence="1">
    <location>
        <begin position="977"/>
        <end position="1011"/>
    </location>
</feature>
<dbReference type="Proteomes" id="UP000017090">
    <property type="component" value="Unassembled WGS sequence"/>
</dbReference>
<evidence type="ECO:0000256" key="1">
    <source>
        <dbReference type="SAM" id="Coils"/>
    </source>
</evidence>
<evidence type="ECO:0000313" key="2">
    <source>
        <dbReference type="EMBL" id="ERT62380.1"/>
    </source>
</evidence>
<dbReference type="PATRIC" id="fig|1111454.3.peg.198"/>
<evidence type="ECO:0000313" key="3">
    <source>
        <dbReference type="Proteomes" id="UP000017090"/>
    </source>
</evidence>
<dbReference type="InterPro" id="IPR023346">
    <property type="entry name" value="Lysozyme-like_dom_sf"/>
</dbReference>
<dbReference type="EMBL" id="AWXA01000005">
    <property type="protein sequence ID" value="ERT62380.1"/>
    <property type="molecule type" value="Genomic_DNA"/>
</dbReference>
<proteinExistence type="predicted"/>
<dbReference type="OrthoDB" id="1698671at2"/>
<protein>
    <recommendedName>
        <fullName evidence="4">Transglycosylase SLT domain-containing protein</fullName>
    </recommendedName>
</protein>
<gene>
    <name evidence="2" type="ORF">HMPREF1250_0260</name>
</gene>
<accession>U7USS0</accession>
<keyword evidence="3" id="KW-1185">Reference proteome</keyword>
<evidence type="ECO:0008006" key="4">
    <source>
        <dbReference type="Google" id="ProtNLM"/>
    </source>
</evidence>
<keyword evidence="1" id="KW-0175">Coiled coil</keyword>
<reference evidence="2 3" key="1">
    <citation type="submission" date="2013-09" db="EMBL/GenBank/DDBJ databases">
        <authorList>
            <person name="Durkin A.S."/>
            <person name="Haft D.R."/>
            <person name="McCorrison J."/>
            <person name="Torralba M."/>
            <person name="Gillis M."/>
            <person name="Haft D.H."/>
            <person name="Methe B."/>
            <person name="Sutton G."/>
            <person name="Nelson K.E."/>
        </authorList>
    </citation>
    <scope>NUCLEOTIDE SEQUENCE [LARGE SCALE GENOMIC DNA]</scope>
    <source>
        <strain evidence="2 3">BV3C16-1</strain>
    </source>
</reference>